<dbReference type="PANTHER" id="PTHR42928:SF5">
    <property type="entry name" value="BLR1237 PROTEIN"/>
    <property type="match status" value="1"/>
</dbReference>
<evidence type="ECO:0000256" key="1">
    <source>
        <dbReference type="ARBA" id="ARBA00006987"/>
    </source>
</evidence>
<proteinExistence type="inferred from homology"/>
<dbReference type="PANTHER" id="PTHR42928">
    <property type="entry name" value="TRICARBOXYLATE-BINDING PROTEIN"/>
    <property type="match status" value="1"/>
</dbReference>
<reference evidence="3 4" key="1">
    <citation type="submission" date="2016-10" db="EMBL/GenBank/DDBJ databases">
        <authorList>
            <person name="de Groot N.N."/>
        </authorList>
    </citation>
    <scope>NUCLEOTIDE SEQUENCE [LARGE SCALE GENOMIC DNA]</scope>
    <source>
        <strain evidence="3 4">DSM 2784</strain>
    </source>
</reference>
<dbReference type="AlphaFoldDB" id="A0A1G5S5Q9"/>
<evidence type="ECO:0000313" key="3">
    <source>
        <dbReference type="EMBL" id="SCZ81071.1"/>
    </source>
</evidence>
<dbReference type="Gene3D" id="3.40.190.150">
    <property type="entry name" value="Bordetella uptake gene, domain 1"/>
    <property type="match status" value="1"/>
</dbReference>
<evidence type="ECO:0000256" key="2">
    <source>
        <dbReference type="SAM" id="SignalP"/>
    </source>
</evidence>
<dbReference type="SUPFAM" id="SSF53850">
    <property type="entry name" value="Periplasmic binding protein-like II"/>
    <property type="match status" value="1"/>
</dbReference>
<protein>
    <submittedName>
        <fullName evidence="3">Tripartite-type tricarboxylate transporter, receptor component TctC</fullName>
    </submittedName>
</protein>
<feature type="signal peptide" evidence="2">
    <location>
        <begin position="1"/>
        <end position="24"/>
    </location>
</feature>
<dbReference type="RefSeq" id="WP_242870909.1">
    <property type="nucleotide sequence ID" value="NZ_FMWL01000016.1"/>
</dbReference>
<gene>
    <name evidence="3" type="ORF">SAMN03080599_02592</name>
</gene>
<dbReference type="Gene3D" id="3.40.190.10">
    <property type="entry name" value="Periplasmic binding protein-like II"/>
    <property type="match status" value="1"/>
</dbReference>
<dbReference type="CDD" id="cd07012">
    <property type="entry name" value="PBP2_Bug_TTT"/>
    <property type="match status" value="1"/>
</dbReference>
<dbReference type="InterPro" id="IPR005064">
    <property type="entry name" value="BUG"/>
</dbReference>
<organism evidence="3 4">
    <name type="scientific">Acidaminobacter hydrogenoformans DSM 2784</name>
    <dbReference type="NCBI Taxonomy" id="1120920"/>
    <lineage>
        <taxon>Bacteria</taxon>
        <taxon>Bacillati</taxon>
        <taxon>Bacillota</taxon>
        <taxon>Clostridia</taxon>
        <taxon>Peptostreptococcales</taxon>
        <taxon>Acidaminobacteraceae</taxon>
        <taxon>Acidaminobacter</taxon>
    </lineage>
</organism>
<dbReference type="EMBL" id="FMWL01000016">
    <property type="protein sequence ID" value="SCZ81071.1"/>
    <property type="molecule type" value="Genomic_DNA"/>
</dbReference>
<keyword evidence="4" id="KW-1185">Reference proteome</keyword>
<name>A0A1G5S5Q9_9FIRM</name>
<keyword evidence="3" id="KW-0675">Receptor</keyword>
<sequence length="356" mass="38593">MKTSFIKSLLGITLAAALSLFAFGCSVTTNNPNEAPANEPAKVDYPTKAITMIVPYAPGGSTDTYGRMLAVQLEKKLGVPITVNNMSGASGSIGTKFVYDAPADGYTIFFSAETIGTYRTMGTSELSYNDFTPISPVVNDPKVVVVSKNSKYNTIEELLQAIKEKPGKVTMSHSGPGGSGHNQGLILKALGYDVAMTGFDSGNNALLGVLGDQVDFTNANLSSVTSYMTSGDVKVLAIFANDRLEKYPDIPAFTEAMPEAESYLDIPLTPLSMLVKVGTPDEIVQILREEVNASFQEEEWNTFVEGNGADKLYEKYTDEASMKQFYADWESMICWLQYDNGVAKNSPESFNIPRIE</sequence>
<accession>A0A1G5S5Q9</accession>
<dbReference type="STRING" id="1120920.SAMN03080599_02592"/>
<dbReference type="Proteomes" id="UP000199208">
    <property type="component" value="Unassembled WGS sequence"/>
</dbReference>
<evidence type="ECO:0000313" key="4">
    <source>
        <dbReference type="Proteomes" id="UP000199208"/>
    </source>
</evidence>
<dbReference type="InterPro" id="IPR042100">
    <property type="entry name" value="Bug_dom1"/>
</dbReference>
<dbReference type="PIRSF" id="PIRSF017082">
    <property type="entry name" value="YflP"/>
    <property type="match status" value="1"/>
</dbReference>
<feature type="chain" id="PRO_5039585441" evidence="2">
    <location>
        <begin position="25"/>
        <end position="356"/>
    </location>
</feature>
<dbReference type="Pfam" id="PF03401">
    <property type="entry name" value="TctC"/>
    <property type="match status" value="1"/>
</dbReference>
<keyword evidence="2" id="KW-0732">Signal</keyword>
<comment type="similarity">
    <text evidence="1">Belongs to the UPF0065 (bug) family.</text>
</comment>